<dbReference type="RefSeq" id="WP_378249891.1">
    <property type="nucleotide sequence ID" value="NZ_JBHSKF010000014.1"/>
</dbReference>
<feature type="domain" description="HTH luxR-type" evidence="6">
    <location>
        <begin position="149"/>
        <end position="214"/>
    </location>
</feature>
<dbReference type="InterPro" id="IPR058245">
    <property type="entry name" value="NreC/VraR/RcsB-like_REC"/>
</dbReference>
<dbReference type="CDD" id="cd17535">
    <property type="entry name" value="REC_NarL-like"/>
    <property type="match status" value="1"/>
</dbReference>
<dbReference type="SUPFAM" id="SSF52172">
    <property type="entry name" value="CheY-like"/>
    <property type="match status" value="1"/>
</dbReference>
<dbReference type="InterPro" id="IPR011006">
    <property type="entry name" value="CheY-like_superfamily"/>
</dbReference>
<evidence type="ECO:0000259" key="6">
    <source>
        <dbReference type="PROSITE" id="PS50043"/>
    </source>
</evidence>
<dbReference type="InterPro" id="IPR016032">
    <property type="entry name" value="Sig_transdc_resp-reg_C-effctor"/>
</dbReference>
<evidence type="ECO:0000256" key="4">
    <source>
        <dbReference type="ARBA" id="ARBA00023163"/>
    </source>
</evidence>
<dbReference type="Gene3D" id="3.40.50.2300">
    <property type="match status" value="1"/>
</dbReference>
<evidence type="ECO:0000259" key="7">
    <source>
        <dbReference type="PROSITE" id="PS50110"/>
    </source>
</evidence>
<dbReference type="InterPro" id="IPR000792">
    <property type="entry name" value="Tscrpt_reg_LuxR_C"/>
</dbReference>
<evidence type="ECO:0000256" key="5">
    <source>
        <dbReference type="PROSITE-ProRule" id="PRU00169"/>
    </source>
</evidence>
<dbReference type="SMART" id="SM00448">
    <property type="entry name" value="REC"/>
    <property type="match status" value="1"/>
</dbReference>
<dbReference type="Pfam" id="PF00072">
    <property type="entry name" value="Response_reg"/>
    <property type="match status" value="1"/>
</dbReference>
<proteinExistence type="predicted"/>
<keyword evidence="9" id="KW-1185">Reference proteome</keyword>
<evidence type="ECO:0000256" key="1">
    <source>
        <dbReference type="ARBA" id="ARBA00022553"/>
    </source>
</evidence>
<feature type="domain" description="Response regulatory" evidence="7">
    <location>
        <begin position="8"/>
        <end position="122"/>
    </location>
</feature>
<name>A0ABW0EUU3_9PSEU</name>
<evidence type="ECO:0000313" key="9">
    <source>
        <dbReference type="Proteomes" id="UP001596157"/>
    </source>
</evidence>
<gene>
    <name evidence="8" type="ORF">ACFPM7_23435</name>
</gene>
<protein>
    <submittedName>
        <fullName evidence="8">Response regulator</fullName>
    </submittedName>
</protein>
<keyword evidence="3" id="KW-0238">DNA-binding</keyword>
<keyword evidence="1 5" id="KW-0597">Phosphoprotein</keyword>
<dbReference type="SUPFAM" id="SSF46894">
    <property type="entry name" value="C-terminal effector domain of the bipartite response regulators"/>
    <property type="match status" value="1"/>
</dbReference>
<dbReference type="PROSITE" id="PS50043">
    <property type="entry name" value="HTH_LUXR_2"/>
    <property type="match status" value="1"/>
</dbReference>
<dbReference type="PROSITE" id="PS50110">
    <property type="entry name" value="RESPONSE_REGULATORY"/>
    <property type="match status" value="1"/>
</dbReference>
<comment type="caution">
    <text evidence="8">The sequence shown here is derived from an EMBL/GenBank/DDBJ whole genome shotgun (WGS) entry which is preliminary data.</text>
</comment>
<dbReference type="InterPro" id="IPR039420">
    <property type="entry name" value="WalR-like"/>
</dbReference>
<evidence type="ECO:0000313" key="8">
    <source>
        <dbReference type="EMBL" id="MFC5290020.1"/>
    </source>
</evidence>
<dbReference type="EMBL" id="JBHSKF010000014">
    <property type="protein sequence ID" value="MFC5290020.1"/>
    <property type="molecule type" value="Genomic_DNA"/>
</dbReference>
<dbReference type="CDD" id="cd06170">
    <property type="entry name" value="LuxR_C_like"/>
    <property type="match status" value="1"/>
</dbReference>
<accession>A0ABW0EUU3</accession>
<dbReference type="SMART" id="SM00421">
    <property type="entry name" value="HTH_LUXR"/>
    <property type="match status" value="1"/>
</dbReference>
<dbReference type="PANTHER" id="PTHR43214">
    <property type="entry name" value="TWO-COMPONENT RESPONSE REGULATOR"/>
    <property type="match status" value="1"/>
</dbReference>
<dbReference type="PANTHER" id="PTHR43214:SF24">
    <property type="entry name" value="TRANSCRIPTIONAL REGULATORY PROTEIN NARL-RELATED"/>
    <property type="match status" value="1"/>
</dbReference>
<dbReference type="Proteomes" id="UP001596157">
    <property type="component" value="Unassembled WGS sequence"/>
</dbReference>
<dbReference type="InterPro" id="IPR001789">
    <property type="entry name" value="Sig_transdc_resp-reg_receiver"/>
</dbReference>
<keyword evidence="2" id="KW-0805">Transcription regulation</keyword>
<evidence type="ECO:0000256" key="2">
    <source>
        <dbReference type="ARBA" id="ARBA00023015"/>
    </source>
</evidence>
<keyword evidence="4" id="KW-0804">Transcription</keyword>
<dbReference type="PRINTS" id="PR00038">
    <property type="entry name" value="HTHLUXR"/>
</dbReference>
<reference evidence="9" key="1">
    <citation type="journal article" date="2019" name="Int. J. Syst. Evol. Microbiol.">
        <title>The Global Catalogue of Microorganisms (GCM) 10K type strain sequencing project: providing services to taxonomists for standard genome sequencing and annotation.</title>
        <authorList>
            <consortium name="The Broad Institute Genomics Platform"/>
            <consortium name="The Broad Institute Genome Sequencing Center for Infectious Disease"/>
            <person name="Wu L."/>
            <person name="Ma J."/>
        </authorList>
    </citation>
    <scope>NUCLEOTIDE SEQUENCE [LARGE SCALE GENOMIC DNA]</scope>
    <source>
        <strain evidence="9">CCUG 59778</strain>
    </source>
</reference>
<dbReference type="Pfam" id="PF00196">
    <property type="entry name" value="GerE"/>
    <property type="match status" value="1"/>
</dbReference>
<sequence length="221" mass="23296">MAADTPIRVVIADDEPLLRHGLSVLLTASGRVEVVAEASNGAEAVRAVHAHRPDVLLLDVQMPGTDGLTALRDLAGVPVAVAILTTFDLDEYVARALELGAAGFLLKDADPDTLVRAVADLASGGAVLDPRITARLLPRLRTAGLSLRHARSIDALSVRERQVLDQIADGRANAAIAELLGLTEATVKSYVSQVLTKLGVHNRVQAALLLHGVDVLTEDRP</sequence>
<organism evidence="8 9">
    <name type="scientific">Actinokineospora guangxiensis</name>
    <dbReference type="NCBI Taxonomy" id="1490288"/>
    <lineage>
        <taxon>Bacteria</taxon>
        <taxon>Bacillati</taxon>
        <taxon>Actinomycetota</taxon>
        <taxon>Actinomycetes</taxon>
        <taxon>Pseudonocardiales</taxon>
        <taxon>Pseudonocardiaceae</taxon>
        <taxon>Actinokineospora</taxon>
    </lineage>
</organism>
<evidence type="ECO:0000256" key="3">
    <source>
        <dbReference type="ARBA" id="ARBA00023125"/>
    </source>
</evidence>
<feature type="modified residue" description="4-aspartylphosphate" evidence="5">
    <location>
        <position position="59"/>
    </location>
</feature>